<dbReference type="GO" id="GO:0005975">
    <property type="term" value="P:carbohydrate metabolic process"/>
    <property type="evidence" value="ECO:0007669"/>
    <property type="project" value="InterPro"/>
</dbReference>
<organism evidence="2 3">
    <name type="scientific">Eiseniibacteriota bacterium</name>
    <dbReference type="NCBI Taxonomy" id="2212470"/>
    <lineage>
        <taxon>Bacteria</taxon>
        <taxon>Candidatus Eiseniibacteriota</taxon>
    </lineage>
</organism>
<sequence length="430" mass="47962">MPASVAPLARTLLIAATLSLFAPAARAIADDPLLPMIRRTDRYLQEHAVDGVTMDWRYSVIPSEEIRQTVVCQLLAYVELARLDARPRLRTEIVRHADFLLPRLADVRSFTPFDGMLAYALLGAFEITREPRFLEAGTGITNDLLAIPTGECVLNGGLMVAMATAEYAFLTGDVPSRTKTHDIVAQLAPYQNDDGSFPHWCVGSRDIHYTGWMAMELMHIRRLQERAACDDYLQRMSWFLEGRIDASGRSVYEEPCPGVPGCTLYFYSRMTGCSFDLDSRGWTVEPAYEALLFDHLGSGQYGQVMAFLDSLEDGGTIADLFGYWPPPEDPEYPWTIADTSVVCMSINLWVLATAVADRVARGLPVDLVLDVYDAGGRRVRRLAGGVFRAGTHVIPWNGRDDRGRTCGPGVYFARFEGPERHDAVRLVRVW</sequence>
<protein>
    <recommendedName>
        <fullName evidence="4">FlgD Ig-like domain-containing protein</fullName>
    </recommendedName>
</protein>
<comment type="caution">
    <text evidence="2">The sequence shown here is derived from an EMBL/GenBank/DDBJ whole genome shotgun (WGS) entry which is preliminary data.</text>
</comment>
<feature type="signal peptide" evidence="1">
    <location>
        <begin position="1"/>
        <end position="27"/>
    </location>
</feature>
<reference evidence="2" key="1">
    <citation type="submission" date="2020-07" db="EMBL/GenBank/DDBJ databases">
        <title>Huge and variable diversity of episymbiotic CPR bacteria and DPANN archaea in groundwater ecosystems.</title>
        <authorList>
            <person name="He C.Y."/>
            <person name="Keren R."/>
            <person name="Whittaker M."/>
            <person name="Farag I.F."/>
            <person name="Doudna J."/>
            <person name="Cate J.H.D."/>
            <person name="Banfield J.F."/>
        </authorList>
    </citation>
    <scope>NUCLEOTIDE SEQUENCE</scope>
    <source>
        <strain evidence="2">NC_groundwater_1813_Pr3_B-0.1um_71_17</strain>
    </source>
</reference>
<keyword evidence="1" id="KW-0732">Signal</keyword>
<evidence type="ECO:0000313" key="3">
    <source>
        <dbReference type="Proteomes" id="UP000696931"/>
    </source>
</evidence>
<accession>A0A933W927</accession>
<dbReference type="SUPFAM" id="SSF48208">
    <property type="entry name" value="Six-hairpin glycosidases"/>
    <property type="match status" value="1"/>
</dbReference>
<evidence type="ECO:0000256" key="1">
    <source>
        <dbReference type="SAM" id="SignalP"/>
    </source>
</evidence>
<dbReference type="Gene3D" id="2.60.40.4070">
    <property type="match status" value="1"/>
</dbReference>
<evidence type="ECO:0000313" key="2">
    <source>
        <dbReference type="EMBL" id="MBI5169556.1"/>
    </source>
</evidence>
<dbReference type="Proteomes" id="UP000696931">
    <property type="component" value="Unassembled WGS sequence"/>
</dbReference>
<gene>
    <name evidence="2" type="ORF">HZA61_08720</name>
</gene>
<dbReference type="EMBL" id="JACRIW010000058">
    <property type="protein sequence ID" value="MBI5169556.1"/>
    <property type="molecule type" value="Genomic_DNA"/>
</dbReference>
<feature type="chain" id="PRO_5038010025" description="FlgD Ig-like domain-containing protein" evidence="1">
    <location>
        <begin position="28"/>
        <end position="430"/>
    </location>
</feature>
<dbReference type="AlphaFoldDB" id="A0A933W927"/>
<proteinExistence type="predicted"/>
<dbReference type="InterPro" id="IPR008928">
    <property type="entry name" value="6-hairpin_glycosidase_sf"/>
</dbReference>
<evidence type="ECO:0008006" key="4">
    <source>
        <dbReference type="Google" id="ProtNLM"/>
    </source>
</evidence>
<name>A0A933W927_UNCEI</name>